<comment type="caution">
    <text evidence="2">The sequence shown here is derived from an EMBL/GenBank/DDBJ whole genome shotgun (WGS) entry which is preliminary data.</text>
</comment>
<keyword evidence="1" id="KW-0732">Signal</keyword>
<name>A0ABW7HE38_9BURK</name>
<keyword evidence="3" id="KW-1185">Reference proteome</keyword>
<dbReference type="EMBL" id="JBIGIC010000007">
    <property type="protein sequence ID" value="MFG6488183.1"/>
    <property type="molecule type" value="Genomic_DNA"/>
</dbReference>
<reference evidence="2 3" key="1">
    <citation type="submission" date="2024-08" db="EMBL/GenBank/DDBJ databases">
        <authorList>
            <person name="Lu H."/>
        </authorList>
    </citation>
    <scope>NUCLEOTIDE SEQUENCE [LARGE SCALE GENOMIC DNA]</scope>
    <source>
        <strain evidence="2 3">BYS78W</strain>
    </source>
</reference>
<evidence type="ECO:0000313" key="2">
    <source>
        <dbReference type="EMBL" id="MFG6488183.1"/>
    </source>
</evidence>
<evidence type="ECO:0008006" key="4">
    <source>
        <dbReference type="Google" id="ProtNLM"/>
    </source>
</evidence>
<evidence type="ECO:0000256" key="1">
    <source>
        <dbReference type="SAM" id="SignalP"/>
    </source>
</evidence>
<gene>
    <name evidence="2" type="ORF">ACG04R_15970</name>
</gene>
<organism evidence="2 3">
    <name type="scientific">Pelomonas candidula</name>
    <dbReference type="NCBI Taxonomy" id="3299025"/>
    <lineage>
        <taxon>Bacteria</taxon>
        <taxon>Pseudomonadati</taxon>
        <taxon>Pseudomonadota</taxon>
        <taxon>Betaproteobacteria</taxon>
        <taxon>Burkholderiales</taxon>
        <taxon>Sphaerotilaceae</taxon>
        <taxon>Roseateles</taxon>
    </lineage>
</organism>
<accession>A0ABW7HE38</accession>
<dbReference type="RefSeq" id="WP_394412533.1">
    <property type="nucleotide sequence ID" value="NZ_JBIGIC010000007.1"/>
</dbReference>
<protein>
    <recommendedName>
        <fullName evidence="4">DUF2946 domain-containing protein</fullName>
    </recommendedName>
</protein>
<evidence type="ECO:0000313" key="3">
    <source>
        <dbReference type="Proteomes" id="UP001606134"/>
    </source>
</evidence>
<feature type="signal peptide" evidence="1">
    <location>
        <begin position="1"/>
        <end position="25"/>
    </location>
</feature>
<dbReference type="Proteomes" id="UP001606134">
    <property type="component" value="Unassembled WGS sequence"/>
</dbReference>
<sequence length="104" mass="10707">MNLRRWSRNWLLWLALLLPIAQAMAGVHALSHVSGGRQDEGVAHLVHCDLCLTAADLAGGAPAAEPVAVAATTATHVAPLVARRSTPRAVSLGLPPARAPPASA</sequence>
<feature type="chain" id="PRO_5046952869" description="DUF2946 domain-containing protein" evidence="1">
    <location>
        <begin position="26"/>
        <end position="104"/>
    </location>
</feature>
<proteinExistence type="predicted"/>